<protein>
    <submittedName>
        <fullName evidence="2">Uncharacterized protein</fullName>
    </submittedName>
</protein>
<feature type="transmembrane region" description="Helical" evidence="1">
    <location>
        <begin position="12"/>
        <end position="31"/>
    </location>
</feature>
<feature type="transmembrane region" description="Helical" evidence="1">
    <location>
        <begin position="88"/>
        <end position="114"/>
    </location>
</feature>
<organism evidence="2 3">
    <name type="scientific">Lacibacter sediminis</name>
    <dbReference type="NCBI Taxonomy" id="2760713"/>
    <lineage>
        <taxon>Bacteria</taxon>
        <taxon>Pseudomonadati</taxon>
        <taxon>Bacteroidota</taxon>
        <taxon>Chitinophagia</taxon>
        <taxon>Chitinophagales</taxon>
        <taxon>Chitinophagaceae</taxon>
        <taxon>Lacibacter</taxon>
    </lineage>
</organism>
<evidence type="ECO:0000313" key="2">
    <source>
        <dbReference type="EMBL" id="QNA43598.1"/>
    </source>
</evidence>
<accession>A0A7G5XDP5</accession>
<sequence length="167" mass="19358">MKNFLNGFNWKNFFQRTALFFLVFLVIRVLVDWFEGNFSFNNISQQDFIRYLILGLILGLLDSDTWSKTKSMGTKEEPLKFRNFRSALFHYIGLAFFIALLCGVIFAALLSLVWGISRITGTEVKGSFSEAWRTYLLIIVTIGICFSAYDAIRNYMRVKRLKKSGND</sequence>
<reference evidence="3" key="1">
    <citation type="submission" date="2020-08" db="EMBL/GenBank/DDBJ databases">
        <title>Lacibacter sp. S13-6-6 genome sequencing.</title>
        <authorList>
            <person name="Jin L."/>
        </authorList>
    </citation>
    <scope>NUCLEOTIDE SEQUENCE [LARGE SCALE GENOMIC DNA]</scope>
    <source>
        <strain evidence="3">S13-6-6</strain>
    </source>
</reference>
<keyword evidence="3" id="KW-1185">Reference proteome</keyword>
<feature type="transmembrane region" description="Helical" evidence="1">
    <location>
        <begin position="51"/>
        <end position="67"/>
    </location>
</feature>
<dbReference type="Proteomes" id="UP000515344">
    <property type="component" value="Chromosome"/>
</dbReference>
<feature type="transmembrane region" description="Helical" evidence="1">
    <location>
        <begin position="134"/>
        <end position="152"/>
    </location>
</feature>
<dbReference type="AlphaFoldDB" id="A0A7G5XDP5"/>
<dbReference type="RefSeq" id="WP_182801860.1">
    <property type="nucleotide sequence ID" value="NZ_CP060007.1"/>
</dbReference>
<dbReference type="EMBL" id="CP060007">
    <property type="protein sequence ID" value="QNA43598.1"/>
    <property type="molecule type" value="Genomic_DNA"/>
</dbReference>
<dbReference type="KEGG" id="lacs:H4075_16135"/>
<gene>
    <name evidence="2" type="ORF">H4075_16135</name>
</gene>
<keyword evidence="1" id="KW-0812">Transmembrane</keyword>
<proteinExistence type="predicted"/>
<evidence type="ECO:0000313" key="3">
    <source>
        <dbReference type="Proteomes" id="UP000515344"/>
    </source>
</evidence>
<name>A0A7G5XDP5_9BACT</name>
<keyword evidence="1" id="KW-1133">Transmembrane helix</keyword>
<evidence type="ECO:0000256" key="1">
    <source>
        <dbReference type="SAM" id="Phobius"/>
    </source>
</evidence>
<keyword evidence="1" id="KW-0472">Membrane</keyword>